<dbReference type="EMBL" id="QJNU01000029">
    <property type="protein sequence ID" value="RYP09806.1"/>
    <property type="molecule type" value="Genomic_DNA"/>
</dbReference>
<proteinExistence type="predicted"/>
<protein>
    <recommendedName>
        <fullName evidence="3">C2H2-type domain-containing protein</fullName>
    </recommendedName>
</protein>
<name>A0A4Q4TR30_9PEZI</name>
<keyword evidence="1" id="KW-0862">Zinc</keyword>
<dbReference type="PANTHER" id="PTHR38166:SF1">
    <property type="entry name" value="C2H2-TYPE DOMAIN-CONTAINING PROTEIN"/>
    <property type="match status" value="1"/>
</dbReference>
<keyword evidence="5" id="KW-1185">Reference proteome</keyword>
<evidence type="ECO:0000256" key="1">
    <source>
        <dbReference type="PROSITE-ProRule" id="PRU00042"/>
    </source>
</evidence>
<dbReference type="AlphaFoldDB" id="A0A4Q4TR30"/>
<dbReference type="Proteomes" id="UP000293360">
    <property type="component" value="Unassembled WGS sequence"/>
</dbReference>
<accession>A0A4Q4TR30</accession>
<evidence type="ECO:0000256" key="2">
    <source>
        <dbReference type="SAM" id="MobiDB-lite"/>
    </source>
</evidence>
<evidence type="ECO:0000259" key="3">
    <source>
        <dbReference type="PROSITE" id="PS50157"/>
    </source>
</evidence>
<reference evidence="4 5" key="1">
    <citation type="submission" date="2018-06" db="EMBL/GenBank/DDBJ databases">
        <title>Complete Genomes of Monosporascus.</title>
        <authorList>
            <person name="Robinson A.J."/>
            <person name="Natvig D.O."/>
        </authorList>
    </citation>
    <scope>NUCLEOTIDE SEQUENCE [LARGE SCALE GENOMIC DNA]</scope>
    <source>
        <strain evidence="4 5">CBS 110550</strain>
    </source>
</reference>
<organism evidence="4 5">
    <name type="scientific">Monosporascus ibericus</name>
    <dbReference type="NCBI Taxonomy" id="155417"/>
    <lineage>
        <taxon>Eukaryota</taxon>
        <taxon>Fungi</taxon>
        <taxon>Dikarya</taxon>
        <taxon>Ascomycota</taxon>
        <taxon>Pezizomycotina</taxon>
        <taxon>Sordariomycetes</taxon>
        <taxon>Xylariomycetidae</taxon>
        <taxon>Xylariales</taxon>
        <taxon>Xylariales incertae sedis</taxon>
        <taxon>Monosporascus</taxon>
    </lineage>
</organism>
<feature type="region of interest" description="Disordered" evidence="2">
    <location>
        <begin position="219"/>
        <end position="247"/>
    </location>
</feature>
<sequence length="331" mass="37621">MPSKVTRDITGSPRSRQNNDPLADLGKVNEYLIHRKRITIDRLMALLDKWLDINPAFARHAQEGPTSSSREHIYRCHFQRYKCVRCYEAFKCTEELEEHQRADVPCYKSNAKNNADITEAQNQLLRKKPSPGKASTKQWTEIYQIIFPKAKEIPSPYYEYEEGRSSQEWDATQAYREVLRDEVTQRVRERLEARFDQIEDSLKADFLDIVRNAFRDTLKEHPDPHRSSHRGSAETQEVGPPTSGASQAITVAGTGASPSEDMLSYLDLDFQLLPATYIGDASLLPYAEQLSPDCELGPYIFPTDNPVDSGTGLWRAQRGVPGAARSRCRGL</sequence>
<evidence type="ECO:0000313" key="4">
    <source>
        <dbReference type="EMBL" id="RYP09806.1"/>
    </source>
</evidence>
<evidence type="ECO:0000313" key="5">
    <source>
        <dbReference type="Proteomes" id="UP000293360"/>
    </source>
</evidence>
<feature type="region of interest" description="Disordered" evidence="2">
    <location>
        <begin position="1"/>
        <end position="22"/>
    </location>
</feature>
<comment type="caution">
    <text evidence="4">The sequence shown here is derived from an EMBL/GenBank/DDBJ whole genome shotgun (WGS) entry which is preliminary data.</text>
</comment>
<dbReference type="OrthoDB" id="4161727at2759"/>
<gene>
    <name evidence="4" type="ORF">DL764_001060</name>
</gene>
<dbReference type="GO" id="GO:0008270">
    <property type="term" value="F:zinc ion binding"/>
    <property type="evidence" value="ECO:0007669"/>
    <property type="project" value="UniProtKB-KW"/>
</dbReference>
<keyword evidence="1" id="KW-0479">Metal-binding</keyword>
<dbReference type="InterPro" id="IPR013087">
    <property type="entry name" value="Znf_C2H2_type"/>
</dbReference>
<keyword evidence="1" id="KW-0863">Zinc-finger</keyword>
<dbReference type="PANTHER" id="PTHR38166">
    <property type="entry name" value="C2H2-TYPE DOMAIN-CONTAINING PROTEIN-RELATED"/>
    <property type="match status" value="1"/>
</dbReference>
<feature type="domain" description="C2H2-type" evidence="3">
    <location>
        <begin position="81"/>
        <end position="101"/>
    </location>
</feature>
<dbReference type="STRING" id="155417.A0A4Q4TR30"/>
<dbReference type="PROSITE" id="PS50157">
    <property type="entry name" value="ZINC_FINGER_C2H2_2"/>
    <property type="match status" value="1"/>
</dbReference>